<dbReference type="EC" id="2.7.13.3" evidence="3"/>
<dbReference type="InterPro" id="IPR003660">
    <property type="entry name" value="HAMP_dom"/>
</dbReference>
<evidence type="ECO:0000256" key="6">
    <source>
        <dbReference type="ARBA" id="ARBA00022692"/>
    </source>
</evidence>
<dbReference type="Gene3D" id="1.10.287.130">
    <property type="match status" value="1"/>
</dbReference>
<dbReference type="Pfam" id="PF00672">
    <property type="entry name" value="HAMP"/>
    <property type="match status" value="1"/>
</dbReference>
<proteinExistence type="predicted"/>
<dbReference type="GO" id="GO:0030060">
    <property type="term" value="F:L-malate dehydrogenase (NAD+) activity"/>
    <property type="evidence" value="ECO:0007669"/>
    <property type="project" value="UniProtKB-EC"/>
</dbReference>
<evidence type="ECO:0000256" key="2">
    <source>
        <dbReference type="ARBA" id="ARBA00004370"/>
    </source>
</evidence>
<evidence type="ECO:0000256" key="5">
    <source>
        <dbReference type="ARBA" id="ARBA00022679"/>
    </source>
</evidence>
<comment type="catalytic activity">
    <reaction evidence="1">
        <text>ATP + protein L-histidine = ADP + protein N-phospho-L-histidine.</text>
        <dbReference type="EC" id="2.7.13.3"/>
    </reaction>
</comment>
<dbReference type="Gene3D" id="3.30.565.10">
    <property type="entry name" value="Histidine kinase-like ATPase, C-terminal domain"/>
    <property type="match status" value="1"/>
</dbReference>
<dbReference type="PROSITE" id="PS50109">
    <property type="entry name" value="HIS_KIN"/>
    <property type="match status" value="1"/>
</dbReference>
<evidence type="ECO:0000256" key="12">
    <source>
        <dbReference type="SAM" id="Phobius"/>
    </source>
</evidence>
<comment type="catalytic activity">
    <reaction evidence="11">
        <text>(S)-malate + NAD(+) = oxaloacetate + NADH + H(+)</text>
        <dbReference type="Rhea" id="RHEA:21432"/>
        <dbReference type="ChEBI" id="CHEBI:15378"/>
        <dbReference type="ChEBI" id="CHEBI:15589"/>
        <dbReference type="ChEBI" id="CHEBI:16452"/>
        <dbReference type="ChEBI" id="CHEBI:57540"/>
        <dbReference type="ChEBI" id="CHEBI:57945"/>
        <dbReference type="EC" id="1.1.1.37"/>
    </reaction>
</comment>
<evidence type="ECO:0000256" key="4">
    <source>
        <dbReference type="ARBA" id="ARBA00022553"/>
    </source>
</evidence>
<keyword evidence="8 12" id="KW-1133">Transmembrane helix</keyword>
<dbReference type="Gene3D" id="6.10.340.10">
    <property type="match status" value="1"/>
</dbReference>
<evidence type="ECO:0000313" key="15">
    <source>
        <dbReference type="EMBL" id="HIW93950.1"/>
    </source>
</evidence>
<evidence type="ECO:0000259" key="14">
    <source>
        <dbReference type="PROSITE" id="PS50885"/>
    </source>
</evidence>
<dbReference type="GO" id="GO:0000155">
    <property type="term" value="F:phosphorelay sensor kinase activity"/>
    <property type="evidence" value="ECO:0007669"/>
    <property type="project" value="InterPro"/>
</dbReference>
<comment type="subcellular location">
    <subcellularLocation>
        <location evidence="2">Membrane</location>
    </subcellularLocation>
</comment>
<evidence type="ECO:0000256" key="8">
    <source>
        <dbReference type="ARBA" id="ARBA00022989"/>
    </source>
</evidence>
<evidence type="ECO:0000313" key="16">
    <source>
        <dbReference type="Proteomes" id="UP000824192"/>
    </source>
</evidence>
<keyword evidence="10 12" id="KW-0472">Membrane</keyword>
<dbReference type="SUPFAM" id="SSF55874">
    <property type="entry name" value="ATPase domain of HSP90 chaperone/DNA topoisomerase II/histidine kinase"/>
    <property type="match status" value="1"/>
</dbReference>
<gene>
    <name evidence="15" type="ORF">H9868_05345</name>
</gene>
<dbReference type="GO" id="GO:0006108">
    <property type="term" value="P:malate metabolic process"/>
    <property type="evidence" value="ECO:0007669"/>
    <property type="project" value="InterPro"/>
</dbReference>
<dbReference type="Proteomes" id="UP000824192">
    <property type="component" value="Unassembled WGS sequence"/>
</dbReference>
<dbReference type="CDD" id="cd06225">
    <property type="entry name" value="HAMP"/>
    <property type="match status" value="1"/>
</dbReference>
<keyword evidence="9" id="KW-0902">Two-component regulatory system</keyword>
<sequence>MDKPRWLKRLANWGPVRRLVGPARSLQTRFTLSYGAIVIALTIFLNTYPVLISQSLMFQSKEDSLRRQTDIVTSTLAGSEALTADGVEANLTKLGITGVDRIMVTDPAGRVLYDTSQLDNAEGRYALLWEVVTALHGNDVFRSEYRESAFRSRAASPVVYRGMTQGAVYLYEYDSDQAQLLMNFQDNLRNISILLCAAALILSVVFSKAVTRRVEELLAGVRSVREGEYSHRVSVSGKDELALLADEFNELTGRLQTTEEVRRRFVSDASHELKTPLASIRLLTDSILQNDGMDAETVQEFVSDIGEEAERLTRITEKLLALTRLDNGRAVALVPVDVGKVAEKVERMLSPLARAVNVTLELHLEPGCLILSTEDDIYQVAFNLMENAVKYNLPGGRVMVTLTLTGPQLDSVLLRIEDTGVGIPEQDLPKIFDRFYRVDKARSRAAGGTGLGLSIVRDTVRQHGGSVSVRRREPEPGSCFEVRFPRWQQKEERP</sequence>
<evidence type="ECO:0000256" key="9">
    <source>
        <dbReference type="ARBA" id="ARBA00023012"/>
    </source>
</evidence>
<feature type="transmembrane region" description="Helical" evidence="12">
    <location>
        <begin position="32"/>
        <end position="51"/>
    </location>
</feature>
<dbReference type="InterPro" id="IPR004358">
    <property type="entry name" value="Sig_transdc_His_kin-like_C"/>
</dbReference>
<evidence type="ECO:0000256" key="11">
    <source>
        <dbReference type="ARBA" id="ARBA00048313"/>
    </source>
</evidence>
<dbReference type="SMART" id="SM00387">
    <property type="entry name" value="HATPase_c"/>
    <property type="match status" value="1"/>
</dbReference>
<dbReference type="SUPFAM" id="SSF158472">
    <property type="entry name" value="HAMP domain-like"/>
    <property type="match status" value="1"/>
</dbReference>
<keyword evidence="4" id="KW-0597">Phosphoprotein</keyword>
<dbReference type="Pfam" id="PF02518">
    <property type="entry name" value="HATPase_c"/>
    <property type="match status" value="1"/>
</dbReference>
<dbReference type="CDD" id="cd00075">
    <property type="entry name" value="HATPase"/>
    <property type="match status" value="1"/>
</dbReference>
<feature type="domain" description="Histidine kinase" evidence="13">
    <location>
        <begin position="268"/>
        <end position="488"/>
    </location>
</feature>
<dbReference type="InterPro" id="IPR001252">
    <property type="entry name" value="Malate_DH_AS"/>
</dbReference>
<dbReference type="PANTHER" id="PTHR45436:SF5">
    <property type="entry name" value="SENSOR HISTIDINE KINASE TRCS"/>
    <property type="match status" value="1"/>
</dbReference>
<dbReference type="SMART" id="SM00388">
    <property type="entry name" value="HisKA"/>
    <property type="match status" value="1"/>
</dbReference>
<organism evidence="15 16">
    <name type="scientific">Candidatus Flavonifractor merdipullorum</name>
    <dbReference type="NCBI Taxonomy" id="2838590"/>
    <lineage>
        <taxon>Bacteria</taxon>
        <taxon>Bacillati</taxon>
        <taxon>Bacillota</taxon>
        <taxon>Clostridia</taxon>
        <taxon>Eubacteriales</taxon>
        <taxon>Oscillospiraceae</taxon>
        <taxon>Flavonifractor</taxon>
    </lineage>
</organism>
<dbReference type="AlphaFoldDB" id="A0A9D1RUU2"/>
<name>A0A9D1RUU2_9FIRM</name>
<keyword evidence="6 12" id="KW-0812">Transmembrane</keyword>
<keyword evidence="7 15" id="KW-0418">Kinase</keyword>
<evidence type="ECO:0000256" key="7">
    <source>
        <dbReference type="ARBA" id="ARBA00022777"/>
    </source>
</evidence>
<feature type="domain" description="HAMP" evidence="14">
    <location>
        <begin position="208"/>
        <end position="260"/>
    </location>
</feature>
<keyword evidence="5" id="KW-0808">Transferase</keyword>
<dbReference type="PROSITE" id="PS00068">
    <property type="entry name" value="MDH"/>
    <property type="match status" value="1"/>
</dbReference>
<dbReference type="InterPro" id="IPR036097">
    <property type="entry name" value="HisK_dim/P_sf"/>
</dbReference>
<dbReference type="Pfam" id="PF00512">
    <property type="entry name" value="HisKA"/>
    <property type="match status" value="1"/>
</dbReference>
<accession>A0A9D1RUU2</accession>
<dbReference type="InterPro" id="IPR036890">
    <property type="entry name" value="HATPase_C_sf"/>
</dbReference>
<dbReference type="PRINTS" id="PR00344">
    <property type="entry name" value="BCTRLSENSOR"/>
</dbReference>
<dbReference type="PROSITE" id="PS50885">
    <property type="entry name" value="HAMP"/>
    <property type="match status" value="1"/>
</dbReference>
<evidence type="ECO:0000259" key="13">
    <source>
        <dbReference type="PROSITE" id="PS50109"/>
    </source>
</evidence>
<dbReference type="InterPro" id="IPR050428">
    <property type="entry name" value="TCS_sensor_his_kinase"/>
</dbReference>
<evidence type="ECO:0000256" key="10">
    <source>
        <dbReference type="ARBA" id="ARBA00023136"/>
    </source>
</evidence>
<protein>
    <recommendedName>
        <fullName evidence="3">histidine kinase</fullName>
        <ecNumber evidence="3">2.7.13.3</ecNumber>
    </recommendedName>
</protein>
<dbReference type="SUPFAM" id="SSF47384">
    <property type="entry name" value="Homodimeric domain of signal transducing histidine kinase"/>
    <property type="match status" value="1"/>
</dbReference>
<evidence type="ECO:0000256" key="1">
    <source>
        <dbReference type="ARBA" id="ARBA00000085"/>
    </source>
</evidence>
<dbReference type="FunFam" id="3.30.565.10:FF:000006">
    <property type="entry name" value="Sensor histidine kinase WalK"/>
    <property type="match status" value="1"/>
</dbReference>
<comment type="caution">
    <text evidence="15">The sequence shown here is derived from an EMBL/GenBank/DDBJ whole genome shotgun (WGS) entry which is preliminary data.</text>
</comment>
<dbReference type="PANTHER" id="PTHR45436">
    <property type="entry name" value="SENSOR HISTIDINE KINASE YKOH"/>
    <property type="match status" value="1"/>
</dbReference>
<dbReference type="EMBL" id="DXGA01000106">
    <property type="protein sequence ID" value="HIW93950.1"/>
    <property type="molecule type" value="Genomic_DNA"/>
</dbReference>
<reference evidence="15" key="2">
    <citation type="submission" date="2021-04" db="EMBL/GenBank/DDBJ databases">
        <authorList>
            <person name="Gilroy R."/>
        </authorList>
    </citation>
    <scope>NUCLEOTIDE SEQUENCE</scope>
    <source>
        <strain evidence="15">ChiGjej6B6-1540</strain>
    </source>
</reference>
<dbReference type="CDD" id="cd00082">
    <property type="entry name" value="HisKA"/>
    <property type="match status" value="1"/>
</dbReference>
<dbReference type="InterPro" id="IPR005467">
    <property type="entry name" value="His_kinase_dom"/>
</dbReference>
<dbReference type="GO" id="GO:0005886">
    <property type="term" value="C:plasma membrane"/>
    <property type="evidence" value="ECO:0007669"/>
    <property type="project" value="TreeGrafter"/>
</dbReference>
<dbReference type="InterPro" id="IPR003661">
    <property type="entry name" value="HisK_dim/P_dom"/>
</dbReference>
<dbReference type="SMART" id="SM00304">
    <property type="entry name" value="HAMP"/>
    <property type="match status" value="1"/>
</dbReference>
<dbReference type="FunFam" id="1.10.287.130:FF:000001">
    <property type="entry name" value="Two-component sensor histidine kinase"/>
    <property type="match status" value="1"/>
</dbReference>
<reference evidence="15" key="1">
    <citation type="journal article" date="2021" name="PeerJ">
        <title>Extensive microbial diversity within the chicken gut microbiome revealed by metagenomics and culture.</title>
        <authorList>
            <person name="Gilroy R."/>
            <person name="Ravi A."/>
            <person name="Getino M."/>
            <person name="Pursley I."/>
            <person name="Horton D.L."/>
            <person name="Alikhan N.F."/>
            <person name="Baker D."/>
            <person name="Gharbi K."/>
            <person name="Hall N."/>
            <person name="Watson M."/>
            <person name="Adriaenssens E.M."/>
            <person name="Foster-Nyarko E."/>
            <person name="Jarju S."/>
            <person name="Secka A."/>
            <person name="Antonio M."/>
            <person name="Oren A."/>
            <person name="Chaudhuri R.R."/>
            <person name="La Ragione R."/>
            <person name="Hildebrand F."/>
            <person name="Pallen M.J."/>
        </authorList>
    </citation>
    <scope>NUCLEOTIDE SEQUENCE</scope>
    <source>
        <strain evidence="15">ChiGjej6B6-1540</strain>
    </source>
</reference>
<evidence type="ECO:0000256" key="3">
    <source>
        <dbReference type="ARBA" id="ARBA00012438"/>
    </source>
</evidence>
<dbReference type="InterPro" id="IPR003594">
    <property type="entry name" value="HATPase_dom"/>
</dbReference>